<protein>
    <submittedName>
        <fullName evidence="2">Uncharacterized protein</fullName>
    </submittedName>
</protein>
<dbReference type="RefSeq" id="WP_063377387.1">
    <property type="nucleotide sequence ID" value="NZ_AUXT01000163.1"/>
</dbReference>
<organism evidence="2 3">
    <name type="scientific">Pseudoalteromonas luteoviolacea NCIMB 1942</name>
    <dbReference type="NCBI Taxonomy" id="1365253"/>
    <lineage>
        <taxon>Bacteria</taxon>
        <taxon>Pseudomonadati</taxon>
        <taxon>Pseudomonadota</taxon>
        <taxon>Gammaproteobacteria</taxon>
        <taxon>Alteromonadales</taxon>
        <taxon>Pseudoalteromonadaceae</taxon>
        <taxon>Pseudoalteromonas</taxon>
    </lineage>
</organism>
<gene>
    <name evidence="2" type="ORF">N482_11420</name>
</gene>
<accession>A0A167BTS8</accession>
<dbReference type="OrthoDB" id="9905007at2"/>
<evidence type="ECO:0000313" key="2">
    <source>
        <dbReference type="EMBL" id="KZN46892.1"/>
    </source>
</evidence>
<evidence type="ECO:0000256" key="1">
    <source>
        <dbReference type="SAM" id="MobiDB-lite"/>
    </source>
</evidence>
<dbReference type="AlphaFoldDB" id="A0A167BTS8"/>
<evidence type="ECO:0000313" key="3">
    <source>
        <dbReference type="Proteomes" id="UP000076587"/>
    </source>
</evidence>
<sequence length="66" mass="7068">MKVLFTLSTSLFQKLYVDSKEVKASTLAKAKTLSYTTLCKVQGGSGTHKGKKPADGLPNHNGCIEP</sequence>
<dbReference type="Proteomes" id="UP000076587">
    <property type="component" value="Unassembled WGS sequence"/>
</dbReference>
<comment type="caution">
    <text evidence="2">The sequence shown here is derived from an EMBL/GenBank/DDBJ whole genome shotgun (WGS) entry which is preliminary data.</text>
</comment>
<name>A0A167BTS8_9GAMM</name>
<feature type="region of interest" description="Disordered" evidence="1">
    <location>
        <begin position="43"/>
        <end position="66"/>
    </location>
</feature>
<dbReference type="EMBL" id="AUXT01000163">
    <property type="protein sequence ID" value="KZN46892.1"/>
    <property type="molecule type" value="Genomic_DNA"/>
</dbReference>
<reference evidence="2 3" key="1">
    <citation type="submission" date="2013-07" db="EMBL/GenBank/DDBJ databases">
        <title>Comparative Genomic and Metabolomic Analysis of Twelve Strains of Pseudoalteromonas luteoviolacea.</title>
        <authorList>
            <person name="Vynne N.G."/>
            <person name="Mansson M."/>
            <person name="Gram L."/>
        </authorList>
    </citation>
    <scope>NUCLEOTIDE SEQUENCE [LARGE SCALE GENOMIC DNA]</scope>
    <source>
        <strain evidence="2 3">NCIMB 1942</strain>
    </source>
</reference>
<dbReference type="PATRIC" id="fig|1365253.3.peg.2798"/>
<proteinExistence type="predicted"/>